<feature type="transmembrane region" description="Helical" evidence="5">
    <location>
        <begin position="366"/>
        <end position="385"/>
    </location>
</feature>
<feature type="region of interest" description="Disordered" evidence="4">
    <location>
        <begin position="457"/>
        <end position="476"/>
    </location>
</feature>
<dbReference type="PANTHER" id="PTHR32089:SF112">
    <property type="entry name" value="LYSOZYME-LIKE PROTEIN-RELATED"/>
    <property type="match status" value="1"/>
</dbReference>
<feature type="compositionally biased region" description="Polar residues" evidence="4">
    <location>
        <begin position="459"/>
        <end position="469"/>
    </location>
</feature>
<evidence type="ECO:0000259" key="6">
    <source>
        <dbReference type="PROSITE" id="PS50111"/>
    </source>
</evidence>
<dbReference type="PANTHER" id="PTHR32089">
    <property type="entry name" value="METHYL-ACCEPTING CHEMOTAXIS PROTEIN MCPB"/>
    <property type="match status" value="1"/>
</dbReference>
<comment type="similarity">
    <text evidence="2">Belongs to the methyl-accepting chemotaxis (MCP) protein family.</text>
</comment>
<reference evidence="7 8" key="1">
    <citation type="submission" date="2019-03" db="EMBL/GenBank/DDBJ databases">
        <title>Genomic Encyclopedia of Type Strains, Phase III (KMG-III): the genomes of soil and plant-associated and newly described type strains.</title>
        <authorList>
            <person name="Whitman W."/>
        </authorList>
    </citation>
    <scope>NUCLEOTIDE SEQUENCE [LARGE SCALE GENOMIC DNA]</scope>
    <source>
        <strain evidence="7 8">CECT 8976</strain>
    </source>
</reference>
<dbReference type="Gene3D" id="1.10.287.950">
    <property type="entry name" value="Methyl-accepting chemotaxis protein"/>
    <property type="match status" value="1"/>
</dbReference>
<dbReference type="PROSITE" id="PS50111">
    <property type="entry name" value="CHEMOTAXIS_TRANSDUC_2"/>
    <property type="match status" value="1"/>
</dbReference>
<dbReference type="InterPro" id="IPR004090">
    <property type="entry name" value="Chemotax_Me-accpt_rcpt"/>
</dbReference>
<evidence type="ECO:0000256" key="1">
    <source>
        <dbReference type="ARBA" id="ARBA00023224"/>
    </source>
</evidence>
<evidence type="ECO:0000256" key="4">
    <source>
        <dbReference type="SAM" id="MobiDB-lite"/>
    </source>
</evidence>
<keyword evidence="1 3" id="KW-0807">Transducer</keyword>
<dbReference type="GO" id="GO:0006935">
    <property type="term" value="P:chemotaxis"/>
    <property type="evidence" value="ECO:0007669"/>
    <property type="project" value="InterPro"/>
</dbReference>
<evidence type="ECO:0000313" key="7">
    <source>
        <dbReference type="EMBL" id="TDR72062.1"/>
    </source>
</evidence>
<dbReference type="AlphaFoldDB" id="A0A4R7AZA7"/>
<accession>A0A4R7AZA7</accession>
<keyword evidence="5" id="KW-1133">Transmembrane helix</keyword>
<dbReference type="SMART" id="SM00283">
    <property type="entry name" value="MA"/>
    <property type="match status" value="1"/>
</dbReference>
<evidence type="ECO:0000256" key="2">
    <source>
        <dbReference type="ARBA" id="ARBA00029447"/>
    </source>
</evidence>
<evidence type="ECO:0000256" key="5">
    <source>
        <dbReference type="SAM" id="Phobius"/>
    </source>
</evidence>
<dbReference type="InterPro" id="IPR004089">
    <property type="entry name" value="MCPsignal_dom"/>
</dbReference>
<dbReference type="CDD" id="cd11386">
    <property type="entry name" value="MCP_signal"/>
    <property type="match status" value="1"/>
</dbReference>
<keyword evidence="5" id="KW-0812">Transmembrane</keyword>
<protein>
    <submittedName>
        <fullName evidence="7">Methyl-accepting chemotaxis protein</fullName>
    </submittedName>
</protein>
<keyword evidence="5" id="KW-0472">Membrane</keyword>
<feature type="transmembrane region" description="Helical" evidence="5">
    <location>
        <begin position="12"/>
        <end position="31"/>
    </location>
</feature>
<dbReference type="Pfam" id="PF00015">
    <property type="entry name" value="MCPsignal"/>
    <property type="match status" value="1"/>
</dbReference>
<evidence type="ECO:0000313" key="8">
    <source>
        <dbReference type="Proteomes" id="UP000295611"/>
    </source>
</evidence>
<dbReference type="OrthoDB" id="8574910at2"/>
<dbReference type="EMBL" id="SNZP01000017">
    <property type="protein sequence ID" value="TDR72062.1"/>
    <property type="molecule type" value="Genomic_DNA"/>
</dbReference>
<organism evidence="7 8">
    <name type="scientific">Paludibacterium purpuratum</name>
    <dbReference type="NCBI Taxonomy" id="1144873"/>
    <lineage>
        <taxon>Bacteria</taxon>
        <taxon>Pseudomonadati</taxon>
        <taxon>Pseudomonadota</taxon>
        <taxon>Betaproteobacteria</taxon>
        <taxon>Neisseriales</taxon>
        <taxon>Chromobacteriaceae</taxon>
        <taxon>Paludibacterium</taxon>
    </lineage>
</organism>
<gene>
    <name evidence="7" type="ORF">DFP86_11771</name>
</gene>
<dbReference type="GO" id="GO:0004888">
    <property type="term" value="F:transmembrane signaling receptor activity"/>
    <property type="evidence" value="ECO:0007669"/>
    <property type="project" value="InterPro"/>
</dbReference>
<comment type="caution">
    <text evidence="7">The sequence shown here is derived from an EMBL/GenBank/DDBJ whole genome shotgun (WGS) entry which is preliminary data.</text>
</comment>
<dbReference type="PRINTS" id="PR00260">
    <property type="entry name" value="CHEMTRNSDUCR"/>
</dbReference>
<dbReference type="GO" id="GO:0016020">
    <property type="term" value="C:membrane"/>
    <property type="evidence" value="ECO:0007669"/>
    <property type="project" value="InterPro"/>
</dbReference>
<evidence type="ECO:0000256" key="3">
    <source>
        <dbReference type="PROSITE-ProRule" id="PRU00284"/>
    </source>
</evidence>
<dbReference type="GO" id="GO:0007165">
    <property type="term" value="P:signal transduction"/>
    <property type="evidence" value="ECO:0007669"/>
    <property type="project" value="UniProtKB-KW"/>
</dbReference>
<feature type="domain" description="Methyl-accepting transducer" evidence="6">
    <location>
        <begin position="449"/>
        <end position="685"/>
    </location>
</feature>
<proteinExistence type="inferred from homology"/>
<keyword evidence="8" id="KW-1185">Reference proteome</keyword>
<dbReference type="SUPFAM" id="SSF58104">
    <property type="entry name" value="Methyl-accepting chemotaxis protein (MCP) signaling domain"/>
    <property type="match status" value="1"/>
</dbReference>
<dbReference type="RefSeq" id="WP_133683722.1">
    <property type="nucleotide sequence ID" value="NZ_SNZP01000017.1"/>
</dbReference>
<feature type="transmembrane region" description="Helical" evidence="5">
    <location>
        <begin position="340"/>
        <end position="360"/>
    </location>
</feature>
<name>A0A4R7AZA7_9NEIS</name>
<dbReference type="Proteomes" id="UP000295611">
    <property type="component" value="Unassembled WGS sequence"/>
</dbReference>
<sequence>MFTKGRNDLYVRAGLATLCMLAVSAAIYGYLMRDEAEREAQARQVAVQDLKDRVLAGKAIQLEATFNAMYQNARTISLLPSIRGISGGNRHNDKEDVVAQGRMSADSFKTVQQIYNNLAGSAHVSEVYAVLPGLDYKKGEVPFFMFDTLIVDNNAKSEDSGPEVKNPDKPEELEDEEYTYFPKQLDSIRAAHPTFDFHAIDDIPAYFSPVMRTCDNTQYYSKKACSVLDANGFIYSIPIYRGDSKVLNGLIAVISRTNAFEAELLDVPYLILTDKDRESAHKDGVTMPPGVSPFGLVNEAHGIRIFDRRNKALGKLLAQPDNAGEQLLARPLKIHSDTPWVLYLHVTPVMLAQALTPVVSAYHSRLVTVFCVLLLLYLLALLFVYRQHRNHVEMRALRGVESTILRVASEHDFSTRVPAAAQSKAQRTIVAFNTLLEGLQSSLREVLQNLSEMDGASGHLQTSSASMKSAAQDGSRAAAHMHQELELIVANLAVLNERTRAAAELTRKSFEISENNDQIIHLAVEEIGTIASSVSAAAGKITELQASTDAISRVVGVIDELAKQTNLLALNAAIEAARAGEAGRGFAVVADEVRKLADRTTQSTDEIEQIIRQIQQNTHEVSDTMGTVEGQVQSGVEHVNRTGDAVAQIKTSAGEVLALVGEISRALEEQNAHTGEVAQEVARVASQATQTEQAALHTAQDADQVTALSAAMARAIGQFKL</sequence>